<sequence length="226" mass="25315">MLTGETFETHVDCVVADNCSTNKCLANLLDVPLVGCASHRLHLVTQKYMEPCRSDLQKFYGNFLISSLYFHKTHGGPRRSTCYSGSSRFCPCLSQGLNSIHSVSFERACVTVQEGERLNDEEQEVLRPLLCDDVSWTSDDAYEGSFADAILAARSERQRRVPPTSNICERLFSLVKGTYSTHRHRLTPMTVEALLFLELNRDYWGPATVANAVSVRQANTIENSSP</sequence>
<reference evidence="1" key="1">
    <citation type="submission" date="2022-11" db="EMBL/GenBank/DDBJ databases">
        <authorList>
            <person name="Morgan W.R."/>
            <person name="Tartar A."/>
        </authorList>
    </citation>
    <scope>NUCLEOTIDE SEQUENCE</scope>
    <source>
        <strain evidence="1">ARSEF 373</strain>
    </source>
</reference>
<dbReference type="InterPro" id="IPR012337">
    <property type="entry name" value="RNaseH-like_sf"/>
</dbReference>
<evidence type="ECO:0008006" key="3">
    <source>
        <dbReference type="Google" id="ProtNLM"/>
    </source>
</evidence>
<dbReference type="Proteomes" id="UP001146120">
    <property type="component" value="Unassembled WGS sequence"/>
</dbReference>
<dbReference type="AlphaFoldDB" id="A0AAV2Z0C8"/>
<evidence type="ECO:0000313" key="1">
    <source>
        <dbReference type="EMBL" id="DAZ98843.1"/>
    </source>
</evidence>
<protein>
    <recommendedName>
        <fullName evidence="3">Transposase</fullName>
    </recommendedName>
</protein>
<dbReference type="SUPFAM" id="SSF53098">
    <property type="entry name" value="Ribonuclease H-like"/>
    <property type="match status" value="1"/>
</dbReference>
<evidence type="ECO:0000313" key="2">
    <source>
        <dbReference type="Proteomes" id="UP001146120"/>
    </source>
</evidence>
<gene>
    <name evidence="1" type="ORF">N0F65_000999</name>
</gene>
<comment type="caution">
    <text evidence="1">The sequence shown here is derived from an EMBL/GenBank/DDBJ whole genome shotgun (WGS) entry which is preliminary data.</text>
</comment>
<dbReference type="PANTHER" id="PTHR40866:SF1">
    <property type="entry name" value="BED-TYPE DOMAIN-CONTAINING PROTEIN"/>
    <property type="match status" value="1"/>
</dbReference>
<proteinExistence type="predicted"/>
<organism evidence="1 2">
    <name type="scientific">Lagenidium giganteum</name>
    <dbReference type="NCBI Taxonomy" id="4803"/>
    <lineage>
        <taxon>Eukaryota</taxon>
        <taxon>Sar</taxon>
        <taxon>Stramenopiles</taxon>
        <taxon>Oomycota</taxon>
        <taxon>Peronosporomycetes</taxon>
        <taxon>Pythiales</taxon>
        <taxon>Pythiaceae</taxon>
    </lineage>
</organism>
<keyword evidence="2" id="KW-1185">Reference proteome</keyword>
<accession>A0AAV2Z0C8</accession>
<dbReference type="EMBL" id="DAKRPA010000096">
    <property type="protein sequence ID" value="DAZ98843.1"/>
    <property type="molecule type" value="Genomic_DNA"/>
</dbReference>
<dbReference type="PANTHER" id="PTHR40866">
    <property type="entry name" value="BED-TYPE DOMAIN-CONTAINING PROTEIN"/>
    <property type="match status" value="1"/>
</dbReference>
<reference evidence="1" key="2">
    <citation type="journal article" date="2023" name="Microbiol Resour">
        <title>Decontamination and Annotation of the Draft Genome Sequence of the Oomycete Lagenidium giganteum ARSEF 373.</title>
        <authorList>
            <person name="Morgan W.R."/>
            <person name="Tartar A."/>
        </authorList>
    </citation>
    <scope>NUCLEOTIDE SEQUENCE</scope>
    <source>
        <strain evidence="1">ARSEF 373</strain>
    </source>
</reference>
<name>A0AAV2Z0C8_9STRA</name>